<organism evidence="13 14">
    <name type="scientific">Achromobacter spanius</name>
    <dbReference type="NCBI Taxonomy" id="217203"/>
    <lineage>
        <taxon>Bacteria</taxon>
        <taxon>Pseudomonadati</taxon>
        <taxon>Pseudomonadota</taxon>
        <taxon>Betaproteobacteria</taxon>
        <taxon>Burkholderiales</taxon>
        <taxon>Alcaligenaceae</taxon>
        <taxon>Achromobacter</taxon>
    </lineage>
</organism>
<keyword evidence="14" id="KW-1185">Reference proteome</keyword>
<evidence type="ECO:0000256" key="2">
    <source>
        <dbReference type="ARBA" id="ARBA00007783"/>
    </source>
</evidence>
<comment type="similarity">
    <text evidence="2 11">Belongs to the ABC-2 integral membrane protein family.</text>
</comment>
<dbReference type="PANTHER" id="PTHR30413">
    <property type="entry name" value="INNER MEMBRANE TRANSPORT PERMEASE"/>
    <property type="match status" value="1"/>
</dbReference>
<keyword evidence="6 11" id="KW-0812">Transmembrane</keyword>
<dbReference type="GO" id="GO:0015920">
    <property type="term" value="P:lipopolysaccharide transport"/>
    <property type="evidence" value="ECO:0007669"/>
    <property type="project" value="TreeGrafter"/>
</dbReference>
<dbReference type="InterPro" id="IPR047817">
    <property type="entry name" value="ABC2_TM_bact-type"/>
</dbReference>
<keyword evidence="3 11" id="KW-0813">Transport</keyword>
<keyword evidence="10 11" id="KW-0472">Membrane</keyword>
<accession>A0A2S0IFT8</accession>
<sequence length="263" mass="29274">MFDSIWSNRKLAVQMCKREVLGRYRGSIFGLAWSFFTPLLMLTVYTFFFTVVFKARWGVSQDAGHANFAVVLFVGLIVHGLFSECISRAPGLIQSNVTYVKKVVFPLEIFPWVAMGAALFHAAISVCVLLIAQLVLSGAISWTAIFFPIVLIPLLMVTMGFAWFLSATGVYVRDIGQTIGLLMSVLLFVSPVFYPISNLPPKVQMVVMLNPLTLIIEESRNVLLYGQLPNWGALGIYAAIGMVIAWGGFWWFQKARKGFADVL</sequence>
<feature type="transmembrane region" description="Helical" evidence="11">
    <location>
        <begin position="231"/>
        <end position="252"/>
    </location>
</feature>
<feature type="transmembrane region" description="Helical" evidence="11">
    <location>
        <begin position="28"/>
        <end position="53"/>
    </location>
</feature>
<feature type="domain" description="ABC transmembrane type-2" evidence="12">
    <location>
        <begin position="29"/>
        <end position="255"/>
    </location>
</feature>
<evidence type="ECO:0000256" key="3">
    <source>
        <dbReference type="ARBA" id="ARBA00022448"/>
    </source>
</evidence>
<dbReference type="InterPro" id="IPR013525">
    <property type="entry name" value="ABC2_TM"/>
</dbReference>
<evidence type="ECO:0000256" key="1">
    <source>
        <dbReference type="ARBA" id="ARBA00004651"/>
    </source>
</evidence>
<evidence type="ECO:0000256" key="4">
    <source>
        <dbReference type="ARBA" id="ARBA00022475"/>
    </source>
</evidence>
<protein>
    <recommendedName>
        <fullName evidence="11">Transport permease protein</fullName>
    </recommendedName>
</protein>
<dbReference type="OrthoDB" id="9786910at2"/>
<keyword evidence="9" id="KW-0625">Polysaccharide transport</keyword>
<dbReference type="PANTHER" id="PTHR30413:SF10">
    <property type="entry name" value="CAPSULE POLYSACCHARIDE EXPORT INNER-MEMBRANE PROTEIN CTRC"/>
    <property type="match status" value="1"/>
</dbReference>
<dbReference type="GO" id="GO:0043190">
    <property type="term" value="C:ATP-binding cassette (ABC) transporter complex"/>
    <property type="evidence" value="ECO:0007669"/>
    <property type="project" value="InterPro"/>
</dbReference>
<evidence type="ECO:0000256" key="6">
    <source>
        <dbReference type="ARBA" id="ARBA00022692"/>
    </source>
</evidence>
<gene>
    <name evidence="13" type="ORF">CLM73_27970</name>
</gene>
<evidence type="ECO:0000313" key="13">
    <source>
        <dbReference type="EMBL" id="AVJ30637.1"/>
    </source>
</evidence>
<keyword evidence="8 11" id="KW-1133">Transmembrane helix</keyword>
<evidence type="ECO:0000256" key="11">
    <source>
        <dbReference type="RuleBase" id="RU361157"/>
    </source>
</evidence>
<dbReference type="PROSITE" id="PS51012">
    <property type="entry name" value="ABC_TM2"/>
    <property type="match status" value="1"/>
</dbReference>
<dbReference type="Pfam" id="PF01061">
    <property type="entry name" value="ABC2_membrane"/>
    <property type="match status" value="1"/>
</dbReference>
<evidence type="ECO:0000256" key="10">
    <source>
        <dbReference type="ARBA" id="ARBA00023136"/>
    </source>
</evidence>
<dbReference type="RefSeq" id="WP_105241208.1">
    <property type="nucleotide sequence ID" value="NZ_CP023270.1"/>
</dbReference>
<evidence type="ECO:0000256" key="8">
    <source>
        <dbReference type="ARBA" id="ARBA00022989"/>
    </source>
</evidence>
<dbReference type="Proteomes" id="UP000239477">
    <property type="component" value="Chromosome"/>
</dbReference>
<feature type="transmembrane region" description="Helical" evidence="11">
    <location>
        <begin position="142"/>
        <end position="166"/>
    </location>
</feature>
<dbReference type="AlphaFoldDB" id="A0A2S0IFT8"/>
<reference evidence="13 14" key="1">
    <citation type="submission" date="2017-09" db="EMBL/GenBank/DDBJ databases">
        <title>Genomic, metabolic, and phenotypic characteristics of bacterial isolates from the natural microbiome of the model nematode Caenorhabditis elegans.</title>
        <authorList>
            <person name="Zimmermann J."/>
            <person name="Obeng N."/>
            <person name="Yang W."/>
            <person name="Obeng O."/>
            <person name="Kissoyan K."/>
            <person name="Pees B."/>
            <person name="Dirksen P."/>
            <person name="Hoppner M."/>
            <person name="Franke A."/>
            <person name="Rosenstiel P."/>
            <person name="Leippe M."/>
            <person name="Dierking K."/>
            <person name="Kaleta C."/>
            <person name="Schulenburg H."/>
        </authorList>
    </citation>
    <scope>NUCLEOTIDE SEQUENCE [LARGE SCALE GENOMIC DNA]</scope>
    <source>
        <strain evidence="13 14">MYb73</strain>
    </source>
</reference>
<feature type="transmembrane region" description="Helical" evidence="11">
    <location>
        <begin position="178"/>
        <end position="196"/>
    </location>
</feature>
<evidence type="ECO:0000256" key="9">
    <source>
        <dbReference type="ARBA" id="ARBA00023047"/>
    </source>
</evidence>
<keyword evidence="7" id="KW-0972">Capsule biogenesis/degradation</keyword>
<name>A0A2S0IFT8_9BURK</name>
<proteinExistence type="inferred from homology"/>
<evidence type="ECO:0000256" key="7">
    <source>
        <dbReference type="ARBA" id="ARBA00022903"/>
    </source>
</evidence>
<dbReference type="GO" id="GO:0015774">
    <property type="term" value="P:polysaccharide transport"/>
    <property type="evidence" value="ECO:0007669"/>
    <property type="project" value="UniProtKB-KW"/>
</dbReference>
<dbReference type="InterPro" id="IPR000412">
    <property type="entry name" value="ABC_2_transport"/>
</dbReference>
<feature type="transmembrane region" description="Helical" evidence="11">
    <location>
        <begin position="103"/>
        <end position="136"/>
    </location>
</feature>
<evidence type="ECO:0000313" key="14">
    <source>
        <dbReference type="Proteomes" id="UP000239477"/>
    </source>
</evidence>
<keyword evidence="4 11" id="KW-1003">Cell membrane</keyword>
<keyword evidence="5" id="KW-0762">Sugar transport</keyword>
<comment type="subcellular location">
    <subcellularLocation>
        <location evidence="11">Cell inner membrane</location>
        <topology evidence="11">Multi-pass membrane protein</topology>
    </subcellularLocation>
    <subcellularLocation>
        <location evidence="1">Cell membrane</location>
        <topology evidence="1">Multi-pass membrane protein</topology>
    </subcellularLocation>
</comment>
<evidence type="ECO:0000256" key="5">
    <source>
        <dbReference type="ARBA" id="ARBA00022597"/>
    </source>
</evidence>
<evidence type="ECO:0000259" key="12">
    <source>
        <dbReference type="PROSITE" id="PS51012"/>
    </source>
</evidence>
<dbReference type="EMBL" id="CP023270">
    <property type="protein sequence ID" value="AVJ30637.1"/>
    <property type="molecule type" value="Genomic_DNA"/>
</dbReference>
<dbReference type="PRINTS" id="PR00164">
    <property type="entry name" value="ABC2TRNSPORT"/>
</dbReference>
<feature type="transmembrane region" description="Helical" evidence="11">
    <location>
        <begin position="65"/>
        <end position="82"/>
    </location>
</feature>
<dbReference type="GO" id="GO:0140359">
    <property type="term" value="F:ABC-type transporter activity"/>
    <property type="evidence" value="ECO:0007669"/>
    <property type="project" value="InterPro"/>
</dbReference>